<evidence type="ECO:0000256" key="1">
    <source>
        <dbReference type="SAM" id="MobiDB-lite"/>
    </source>
</evidence>
<feature type="compositionally biased region" description="Low complexity" evidence="1">
    <location>
        <begin position="130"/>
        <end position="143"/>
    </location>
</feature>
<accession>A0A448ZNV9</accession>
<dbReference type="InterPro" id="IPR016024">
    <property type="entry name" value="ARM-type_fold"/>
</dbReference>
<evidence type="ECO:0000313" key="2">
    <source>
        <dbReference type="EMBL" id="VEU43673.1"/>
    </source>
</evidence>
<gene>
    <name evidence="2" type="ORF">PSNMU_V1.4_AUG-EV-PASAV3_0107200</name>
</gene>
<feature type="compositionally biased region" description="Basic and acidic residues" evidence="1">
    <location>
        <begin position="160"/>
        <end position="169"/>
    </location>
</feature>
<protein>
    <submittedName>
        <fullName evidence="2">Uncharacterized protein</fullName>
    </submittedName>
</protein>
<keyword evidence="3" id="KW-1185">Reference proteome</keyword>
<feature type="region of interest" description="Disordered" evidence="1">
    <location>
        <begin position="23"/>
        <end position="74"/>
    </location>
</feature>
<dbReference type="AlphaFoldDB" id="A0A448ZNV9"/>
<feature type="compositionally biased region" description="Low complexity" evidence="1">
    <location>
        <begin position="41"/>
        <end position="52"/>
    </location>
</feature>
<dbReference type="EMBL" id="CAACVS010000572">
    <property type="protein sequence ID" value="VEU43673.1"/>
    <property type="molecule type" value="Genomic_DNA"/>
</dbReference>
<organism evidence="2 3">
    <name type="scientific">Pseudo-nitzschia multistriata</name>
    <dbReference type="NCBI Taxonomy" id="183589"/>
    <lineage>
        <taxon>Eukaryota</taxon>
        <taxon>Sar</taxon>
        <taxon>Stramenopiles</taxon>
        <taxon>Ochrophyta</taxon>
        <taxon>Bacillariophyta</taxon>
        <taxon>Bacillariophyceae</taxon>
        <taxon>Bacillariophycidae</taxon>
        <taxon>Bacillariales</taxon>
        <taxon>Bacillariaceae</taxon>
        <taxon>Pseudo-nitzschia</taxon>
    </lineage>
</organism>
<sequence length="566" mass="60963">MFELFDDDALNAAASSITGTSGIGIGTGSVRKRPRSPTRPPRATSPVPARASLGKPGAGVPDGKSLSRRLSSGSTASRNLALNDLLRITASYDINYALDGDHVVKALAGVFYDVIGWNPSDDGDGDENGSESAHGNSNGADGNENGGDEENSSGAENDDEPRFSPREAWKGPLTRRGRRWERFCRASLGRGNLPAESARCLEAVLTILRNLSFVSANLRLLAYSNDILSILVGCLYEPNQGDAGGDDGSNGIVLSALGILINLSPHLDVTGRKLFCDKLFLRSTAQGAPPEDGAKLPDPSTFGQVVNGSWGFGSLLLAKKLDTKEDYVQDIDKEMLLQVTKEYLVRVWAIFPALGSVLVDTRTPRAVVTMALELLQEFINQARVGVIGSVEDQDPDEIPNTRAILVYIPDDLLARLSDFLYIPRLGSDAIEYVDPRVTIVTRVNPIKLTVGYDGSVDTDVRDRALEVLVPLLELDSPGIAGRFGTKPGGSGLPNNKVFDAIFPILSTQSGRNEAPLLATQLLRELSKARENRLGCLYLQERIVALASKEPRVAHLAFNHLYASEED</sequence>
<feature type="compositionally biased region" description="Acidic residues" evidence="1">
    <location>
        <begin position="146"/>
        <end position="159"/>
    </location>
</feature>
<dbReference type="Proteomes" id="UP000291116">
    <property type="component" value="Unassembled WGS sequence"/>
</dbReference>
<name>A0A448ZNV9_9STRA</name>
<proteinExistence type="predicted"/>
<feature type="region of interest" description="Disordered" evidence="1">
    <location>
        <begin position="122"/>
        <end position="170"/>
    </location>
</feature>
<reference evidence="2 3" key="1">
    <citation type="submission" date="2019-01" db="EMBL/GenBank/DDBJ databases">
        <authorList>
            <person name="Ferrante I. M."/>
        </authorList>
    </citation>
    <scope>NUCLEOTIDE SEQUENCE [LARGE SCALE GENOMIC DNA]</scope>
    <source>
        <strain evidence="2 3">B856</strain>
    </source>
</reference>
<evidence type="ECO:0000313" key="3">
    <source>
        <dbReference type="Proteomes" id="UP000291116"/>
    </source>
</evidence>
<dbReference type="OrthoDB" id="47567at2759"/>
<dbReference type="SUPFAM" id="SSF48371">
    <property type="entry name" value="ARM repeat"/>
    <property type="match status" value="1"/>
</dbReference>